<dbReference type="InterPro" id="IPR036259">
    <property type="entry name" value="MFS_trans_sf"/>
</dbReference>
<name>A0A645GIJ8_9ZZZZ</name>
<dbReference type="EMBL" id="VSSQ01072108">
    <property type="protein sequence ID" value="MPN23553.1"/>
    <property type="molecule type" value="Genomic_DNA"/>
</dbReference>
<organism evidence="3">
    <name type="scientific">bioreactor metagenome</name>
    <dbReference type="NCBI Taxonomy" id="1076179"/>
    <lineage>
        <taxon>unclassified sequences</taxon>
        <taxon>metagenomes</taxon>
        <taxon>ecological metagenomes</taxon>
    </lineage>
</organism>
<dbReference type="InterPro" id="IPR011701">
    <property type="entry name" value="MFS"/>
</dbReference>
<dbReference type="PANTHER" id="PTHR23518:SF2">
    <property type="entry name" value="MAJOR FACILITATOR SUPERFAMILY TRANSPORTER"/>
    <property type="match status" value="1"/>
</dbReference>
<feature type="domain" description="Major facilitator superfamily (MFS) profile" evidence="2">
    <location>
        <begin position="1"/>
        <end position="108"/>
    </location>
</feature>
<comment type="caution">
    <text evidence="3">The sequence shown here is derived from an EMBL/GenBank/DDBJ whole genome shotgun (WGS) entry which is preliminary data.</text>
</comment>
<keyword evidence="1" id="KW-0812">Transmembrane</keyword>
<dbReference type="PANTHER" id="PTHR23518">
    <property type="entry name" value="C-METHYLTRANSFERASE"/>
    <property type="match status" value="1"/>
</dbReference>
<sequence>MVYFGFGITGNIYTIVALFALYGVYSALTDGVQKALVSDLADKNKKGTGLGIYNALLGITLLPASLIAGTLYDKVNSSIPFYFGAVTAVLSALLMVVFVITGQKQKRE</sequence>
<feature type="transmembrane region" description="Helical" evidence="1">
    <location>
        <begin position="78"/>
        <end position="100"/>
    </location>
</feature>
<proteinExistence type="predicted"/>
<evidence type="ECO:0000259" key="2">
    <source>
        <dbReference type="PROSITE" id="PS50850"/>
    </source>
</evidence>
<accession>A0A645GIJ8</accession>
<feature type="transmembrane region" description="Helical" evidence="1">
    <location>
        <begin position="12"/>
        <end position="29"/>
    </location>
</feature>
<gene>
    <name evidence="3" type="ORF">SDC9_170945</name>
</gene>
<dbReference type="SUPFAM" id="SSF103473">
    <property type="entry name" value="MFS general substrate transporter"/>
    <property type="match status" value="1"/>
</dbReference>
<keyword evidence="1" id="KW-0472">Membrane</keyword>
<dbReference type="Gene3D" id="1.20.1250.20">
    <property type="entry name" value="MFS general substrate transporter like domains"/>
    <property type="match status" value="1"/>
</dbReference>
<dbReference type="PROSITE" id="PS50850">
    <property type="entry name" value="MFS"/>
    <property type="match status" value="1"/>
</dbReference>
<evidence type="ECO:0000256" key="1">
    <source>
        <dbReference type="SAM" id="Phobius"/>
    </source>
</evidence>
<dbReference type="Pfam" id="PF07690">
    <property type="entry name" value="MFS_1"/>
    <property type="match status" value="1"/>
</dbReference>
<reference evidence="3" key="1">
    <citation type="submission" date="2019-08" db="EMBL/GenBank/DDBJ databases">
        <authorList>
            <person name="Kucharzyk K."/>
            <person name="Murdoch R.W."/>
            <person name="Higgins S."/>
            <person name="Loffler F."/>
        </authorList>
    </citation>
    <scope>NUCLEOTIDE SEQUENCE</scope>
</reference>
<protein>
    <recommendedName>
        <fullName evidence="2">Major facilitator superfamily (MFS) profile domain-containing protein</fullName>
    </recommendedName>
</protein>
<evidence type="ECO:0000313" key="3">
    <source>
        <dbReference type="EMBL" id="MPN23553.1"/>
    </source>
</evidence>
<dbReference type="AlphaFoldDB" id="A0A645GIJ8"/>
<dbReference type="GO" id="GO:0022857">
    <property type="term" value="F:transmembrane transporter activity"/>
    <property type="evidence" value="ECO:0007669"/>
    <property type="project" value="InterPro"/>
</dbReference>
<keyword evidence="1" id="KW-1133">Transmembrane helix</keyword>
<dbReference type="InterPro" id="IPR020846">
    <property type="entry name" value="MFS_dom"/>
</dbReference>
<feature type="transmembrane region" description="Helical" evidence="1">
    <location>
        <begin position="50"/>
        <end position="72"/>
    </location>
</feature>